<reference evidence="1 2" key="1">
    <citation type="submission" date="2023-08" db="EMBL/GenBank/DDBJ databases">
        <title>The draft genome sequence of Paracraurococcus sp. LOR1-02.</title>
        <authorList>
            <person name="Kingkaew E."/>
            <person name="Tanasupawat S."/>
        </authorList>
    </citation>
    <scope>NUCLEOTIDE SEQUENCE [LARGE SCALE GENOMIC DNA]</scope>
    <source>
        <strain evidence="1 2">LOR1-02</strain>
    </source>
</reference>
<evidence type="ECO:0000313" key="2">
    <source>
        <dbReference type="Proteomes" id="UP001243009"/>
    </source>
</evidence>
<accession>A0ABT9DYE6</accession>
<dbReference type="RefSeq" id="WP_305103792.1">
    <property type="nucleotide sequence ID" value="NZ_JAUTWS010000009.1"/>
</dbReference>
<proteinExistence type="predicted"/>
<protein>
    <submittedName>
        <fullName evidence="1">Uncharacterized protein</fullName>
    </submittedName>
</protein>
<sequence length="106" mass="11549">MARATWVKTTQDGRRLEVVGLAILLGGRLEAFELIEVAKHPNRRAILDAVPDATHMAGRVPLNAGQAATVLQALEQAEAEVLASPAAIHERHRIAAMWRAREQGIE</sequence>
<dbReference type="Proteomes" id="UP001243009">
    <property type="component" value="Unassembled WGS sequence"/>
</dbReference>
<organism evidence="1 2">
    <name type="scientific">Paracraurococcus lichenis</name>
    <dbReference type="NCBI Taxonomy" id="3064888"/>
    <lineage>
        <taxon>Bacteria</taxon>
        <taxon>Pseudomonadati</taxon>
        <taxon>Pseudomonadota</taxon>
        <taxon>Alphaproteobacteria</taxon>
        <taxon>Acetobacterales</taxon>
        <taxon>Roseomonadaceae</taxon>
        <taxon>Paracraurococcus</taxon>
    </lineage>
</organism>
<keyword evidence="2" id="KW-1185">Reference proteome</keyword>
<gene>
    <name evidence="1" type="ORF">Q7A36_11290</name>
</gene>
<dbReference type="EMBL" id="JAUTWS010000009">
    <property type="protein sequence ID" value="MDO9708926.1"/>
    <property type="molecule type" value="Genomic_DNA"/>
</dbReference>
<name>A0ABT9DYE6_9PROT</name>
<evidence type="ECO:0000313" key="1">
    <source>
        <dbReference type="EMBL" id="MDO9708926.1"/>
    </source>
</evidence>
<comment type="caution">
    <text evidence="1">The sequence shown here is derived from an EMBL/GenBank/DDBJ whole genome shotgun (WGS) entry which is preliminary data.</text>
</comment>